<organism evidence="1 2">
    <name type="scientific">Pangasius djambal</name>
    <dbReference type="NCBI Taxonomy" id="1691987"/>
    <lineage>
        <taxon>Eukaryota</taxon>
        <taxon>Metazoa</taxon>
        <taxon>Chordata</taxon>
        <taxon>Craniata</taxon>
        <taxon>Vertebrata</taxon>
        <taxon>Euteleostomi</taxon>
        <taxon>Actinopterygii</taxon>
        <taxon>Neopterygii</taxon>
        <taxon>Teleostei</taxon>
        <taxon>Ostariophysi</taxon>
        <taxon>Siluriformes</taxon>
        <taxon>Pangasiidae</taxon>
        <taxon>Pangasius</taxon>
    </lineage>
</organism>
<comment type="caution">
    <text evidence="1">The sequence shown here is derived from an EMBL/GenBank/DDBJ whole genome shotgun (WGS) entry which is preliminary data.</text>
</comment>
<accession>A0ACC5Z6F0</accession>
<reference evidence="1" key="1">
    <citation type="submission" date="2020-02" db="EMBL/GenBank/DDBJ databases">
        <title>Genome sequencing of the panga catfish, Pangasius djambal.</title>
        <authorList>
            <person name="Wen M."/>
            <person name="Zahm M."/>
            <person name="Roques C."/>
            <person name="Cabau C."/>
            <person name="Klopp C."/>
            <person name="Donnadieu C."/>
            <person name="Jouanno E."/>
            <person name="Avarre J.-C."/>
            <person name="Campet M."/>
            <person name="Ha T."/>
            <person name="Dugue R."/>
            <person name="Lampietro C."/>
            <person name="Louis A."/>
            <person name="Herpin A."/>
            <person name="Echchiki A."/>
            <person name="Berthelot C."/>
            <person name="Parey E."/>
            <person name="Roest-Crollius H."/>
            <person name="Braasch I."/>
            <person name="Postlethwait J.H."/>
            <person name="Bobe J."/>
            <person name="Montfort J."/>
            <person name="Bouchez O."/>
            <person name="Begum T."/>
            <person name="Schartl M."/>
            <person name="Gustiano R."/>
            <person name="Guiguen Y."/>
        </authorList>
    </citation>
    <scope>NUCLEOTIDE SEQUENCE</scope>
    <source>
        <strain evidence="1">Pdj_M5554</strain>
    </source>
</reference>
<gene>
    <name evidence="1" type="ORF">PDJAM_G00094090</name>
</gene>
<evidence type="ECO:0000313" key="1">
    <source>
        <dbReference type="EMBL" id="MCJ8743444.1"/>
    </source>
</evidence>
<proteinExistence type="predicted"/>
<dbReference type="EMBL" id="CM040992">
    <property type="protein sequence ID" value="MCJ8743444.1"/>
    <property type="molecule type" value="Genomic_DNA"/>
</dbReference>
<protein>
    <submittedName>
        <fullName evidence="1">Uncharacterized protein</fullName>
    </submittedName>
</protein>
<sequence>MPLTEQFHFVVARIPQGAENIPLRFWSMLRRSHHQFLQIFQLHFHDESLSFYRVPKVFDWIRI</sequence>
<name>A0ACC5Z6F0_9TELE</name>
<evidence type="ECO:0000313" key="2">
    <source>
        <dbReference type="Proteomes" id="UP000830395"/>
    </source>
</evidence>
<keyword evidence="2" id="KW-1185">Reference proteome</keyword>
<dbReference type="Proteomes" id="UP000830395">
    <property type="component" value="Chromosome 18"/>
</dbReference>